<evidence type="ECO:0000256" key="1">
    <source>
        <dbReference type="SAM" id="MobiDB-lite"/>
    </source>
</evidence>
<keyword evidence="3" id="KW-1185">Reference proteome</keyword>
<reference evidence="2" key="2">
    <citation type="submission" date="2022-01" db="EMBL/GenBank/DDBJ databases">
        <authorList>
            <person name="Yamashiro T."/>
            <person name="Shiraishi A."/>
            <person name="Satake H."/>
            <person name="Nakayama K."/>
        </authorList>
    </citation>
    <scope>NUCLEOTIDE SEQUENCE</scope>
</reference>
<proteinExistence type="predicted"/>
<accession>A0ABQ5F597</accession>
<evidence type="ECO:0000313" key="2">
    <source>
        <dbReference type="EMBL" id="GJT58114.1"/>
    </source>
</evidence>
<reference evidence="2" key="1">
    <citation type="journal article" date="2022" name="Int. J. Mol. Sci.">
        <title>Draft Genome of Tanacetum Coccineum: Genomic Comparison of Closely Related Tanacetum-Family Plants.</title>
        <authorList>
            <person name="Yamashiro T."/>
            <person name="Shiraishi A."/>
            <person name="Nakayama K."/>
            <person name="Satake H."/>
        </authorList>
    </citation>
    <scope>NUCLEOTIDE SEQUENCE</scope>
</reference>
<feature type="region of interest" description="Disordered" evidence="1">
    <location>
        <begin position="1"/>
        <end position="32"/>
    </location>
</feature>
<name>A0ABQ5F597_9ASTR</name>
<organism evidence="2 3">
    <name type="scientific">Tanacetum coccineum</name>
    <dbReference type="NCBI Taxonomy" id="301880"/>
    <lineage>
        <taxon>Eukaryota</taxon>
        <taxon>Viridiplantae</taxon>
        <taxon>Streptophyta</taxon>
        <taxon>Embryophyta</taxon>
        <taxon>Tracheophyta</taxon>
        <taxon>Spermatophyta</taxon>
        <taxon>Magnoliopsida</taxon>
        <taxon>eudicotyledons</taxon>
        <taxon>Gunneridae</taxon>
        <taxon>Pentapetalae</taxon>
        <taxon>asterids</taxon>
        <taxon>campanulids</taxon>
        <taxon>Asterales</taxon>
        <taxon>Asteraceae</taxon>
        <taxon>Asteroideae</taxon>
        <taxon>Anthemideae</taxon>
        <taxon>Anthemidinae</taxon>
        <taxon>Tanacetum</taxon>
    </lineage>
</organism>
<feature type="region of interest" description="Disordered" evidence="1">
    <location>
        <begin position="67"/>
        <end position="88"/>
    </location>
</feature>
<dbReference type="Proteomes" id="UP001151760">
    <property type="component" value="Unassembled WGS sequence"/>
</dbReference>
<evidence type="ECO:0000313" key="3">
    <source>
        <dbReference type="Proteomes" id="UP001151760"/>
    </source>
</evidence>
<protein>
    <submittedName>
        <fullName evidence="2">Uncharacterized protein</fullName>
    </submittedName>
</protein>
<sequence>MEGGKIRVGEKGRREHMKEIGGDRSRREKERRGEGCLLGDRREIIRRRRRRYGGRLWRVVGEEIVGSRAGEDEEGEEKEKGRSIGEVGDGLRGRCRRLGDA</sequence>
<dbReference type="EMBL" id="BQNB010016989">
    <property type="protein sequence ID" value="GJT58114.1"/>
    <property type="molecule type" value="Genomic_DNA"/>
</dbReference>
<gene>
    <name evidence="2" type="ORF">Tco_0993168</name>
</gene>
<feature type="compositionally biased region" description="Basic and acidic residues" evidence="1">
    <location>
        <begin position="77"/>
        <end position="88"/>
    </location>
</feature>
<comment type="caution">
    <text evidence="2">The sequence shown here is derived from an EMBL/GenBank/DDBJ whole genome shotgun (WGS) entry which is preliminary data.</text>
</comment>